<dbReference type="InterPro" id="IPR034904">
    <property type="entry name" value="FSCA_dom_sf"/>
</dbReference>
<dbReference type="AlphaFoldDB" id="G0U828"/>
<accession>G0U828</accession>
<dbReference type="SUPFAM" id="SSF117916">
    <property type="entry name" value="Fe-S cluster assembly (FSCA) domain-like"/>
    <property type="match status" value="1"/>
</dbReference>
<dbReference type="Pfam" id="PF08712">
    <property type="entry name" value="Nfu_N"/>
    <property type="match status" value="1"/>
</dbReference>
<dbReference type="InterPro" id="IPR014824">
    <property type="entry name" value="Nfu/NifU_N"/>
</dbReference>
<dbReference type="Pfam" id="PF01106">
    <property type="entry name" value="NifU"/>
    <property type="match status" value="1"/>
</dbReference>
<feature type="region of interest" description="Disordered" evidence="2">
    <location>
        <begin position="135"/>
        <end position="218"/>
    </location>
</feature>
<name>G0U828_TRYVY</name>
<dbReference type="PANTHER" id="PTHR11178:SF52">
    <property type="entry name" value="PROTEIN 5, PUTATIVE-RELATED"/>
    <property type="match status" value="1"/>
</dbReference>
<protein>
    <submittedName>
        <fullName evidence="4">Putative HIRA-interacting protein 5</fullName>
    </submittedName>
</protein>
<gene>
    <name evidence="4" type="ORF">TVY486_1010800</name>
</gene>
<dbReference type="VEuPathDB" id="TriTrypDB:TvY486_1010800"/>
<evidence type="ECO:0000313" key="4">
    <source>
        <dbReference type="EMBL" id="CCC52037.1"/>
    </source>
</evidence>
<sequence length="359" mass="39742">MLCNGHFQQFVLPLSSRAFAASFAVRRLCMPPTRSVFVALKTSRRNFFVCFRETPNEACYKFFVNGMEFLPRHQCETLCFDLDNCHLSPLAEHILHNLPMVEEVTIGKNFITVRRVEDADVAAAARRFSVKAVNSGTPLVSGGTAPGTAVPQRPDPVPLVSQASHSVGSSPGLSNDRIGTSKPMAQSGDDNRIDVTGGNENENNTDDHRTLRSGGPMHQDMTEDAVDEQTLRDLMLSTHWSDLKLHVSALLTDHLYSGRPHVDVSAPHPHPDTLPQEGDSELVLMLKELIVEFIRPQLQHDGGDIRFVGLDGPVMLVEMLGACRKCRSSKTTLHDLIERTTRHWLPEVQGVREVEGIGK</sequence>
<dbReference type="SUPFAM" id="SSF110836">
    <property type="entry name" value="Hypothetical protein SAV1430"/>
    <property type="match status" value="1"/>
</dbReference>
<evidence type="ECO:0000256" key="2">
    <source>
        <dbReference type="SAM" id="MobiDB-lite"/>
    </source>
</evidence>
<evidence type="ECO:0000259" key="3">
    <source>
        <dbReference type="SMART" id="SM00932"/>
    </source>
</evidence>
<dbReference type="InterPro" id="IPR001075">
    <property type="entry name" value="NIF_FeS_clus_asmbl_NifU_C"/>
</dbReference>
<dbReference type="Gene3D" id="3.30.300.130">
    <property type="entry name" value="Fe-S cluster assembly (FSCA)"/>
    <property type="match status" value="1"/>
</dbReference>
<feature type="compositionally biased region" description="Polar residues" evidence="2">
    <location>
        <begin position="161"/>
        <end position="173"/>
    </location>
</feature>
<dbReference type="GO" id="GO:0051536">
    <property type="term" value="F:iron-sulfur cluster binding"/>
    <property type="evidence" value="ECO:0007669"/>
    <property type="project" value="InterPro"/>
</dbReference>
<proteinExistence type="inferred from homology"/>
<comment type="similarity">
    <text evidence="1">Belongs to the NifU family.</text>
</comment>
<dbReference type="GO" id="GO:0016226">
    <property type="term" value="P:iron-sulfur cluster assembly"/>
    <property type="evidence" value="ECO:0007669"/>
    <property type="project" value="InterPro"/>
</dbReference>
<dbReference type="PANTHER" id="PTHR11178">
    <property type="entry name" value="IRON-SULFUR CLUSTER SCAFFOLD PROTEIN NFU-RELATED"/>
    <property type="match status" value="1"/>
</dbReference>
<evidence type="ECO:0000256" key="1">
    <source>
        <dbReference type="ARBA" id="ARBA00006420"/>
    </source>
</evidence>
<feature type="domain" description="Scaffold protein Nfu/NifU N-terminal" evidence="3">
    <location>
        <begin position="49"/>
        <end position="132"/>
    </location>
</feature>
<dbReference type="SMART" id="SM00932">
    <property type="entry name" value="Nfu_N"/>
    <property type="match status" value="1"/>
</dbReference>
<dbReference type="GO" id="GO:0005506">
    <property type="term" value="F:iron ion binding"/>
    <property type="evidence" value="ECO:0007669"/>
    <property type="project" value="InterPro"/>
</dbReference>
<organism evidence="4">
    <name type="scientific">Trypanosoma vivax (strain Y486)</name>
    <dbReference type="NCBI Taxonomy" id="1055687"/>
    <lineage>
        <taxon>Eukaryota</taxon>
        <taxon>Discoba</taxon>
        <taxon>Euglenozoa</taxon>
        <taxon>Kinetoplastea</taxon>
        <taxon>Metakinetoplastina</taxon>
        <taxon>Trypanosomatida</taxon>
        <taxon>Trypanosomatidae</taxon>
        <taxon>Trypanosoma</taxon>
        <taxon>Duttonella</taxon>
    </lineage>
</organism>
<dbReference type="GO" id="GO:0005739">
    <property type="term" value="C:mitochondrion"/>
    <property type="evidence" value="ECO:0007669"/>
    <property type="project" value="TreeGrafter"/>
</dbReference>
<dbReference type="EMBL" id="HE573026">
    <property type="protein sequence ID" value="CCC52037.1"/>
    <property type="molecule type" value="Genomic_DNA"/>
</dbReference>
<dbReference type="Gene3D" id="3.30.1370.70">
    <property type="entry name" value="Scaffold protein Nfu/NifU, N-terminal domain"/>
    <property type="match status" value="1"/>
</dbReference>
<reference evidence="4" key="1">
    <citation type="journal article" date="2012" name="Proc. Natl. Acad. Sci. U.S.A.">
        <title>Antigenic diversity is generated by distinct evolutionary mechanisms in African trypanosome species.</title>
        <authorList>
            <person name="Jackson A.P."/>
            <person name="Berry A."/>
            <person name="Aslett M."/>
            <person name="Allison H.C."/>
            <person name="Burton P."/>
            <person name="Vavrova-Anderson J."/>
            <person name="Brown R."/>
            <person name="Browne H."/>
            <person name="Corton N."/>
            <person name="Hauser H."/>
            <person name="Gamble J."/>
            <person name="Gilderthorp R."/>
            <person name="Marcello L."/>
            <person name="McQuillan J."/>
            <person name="Otto T.D."/>
            <person name="Quail M.A."/>
            <person name="Sanders M.J."/>
            <person name="van Tonder A."/>
            <person name="Ginger M.L."/>
            <person name="Field M.C."/>
            <person name="Barry J.D."/>
            <person name="Hertz-Fowler C."/>
            <person name="Berriman M."/>
        </authorList>
    </citation>
    <scope>NUCLEOTIDE SEQUENCE</scope>
    <source>
        <strain evidence="4">Y486</strain>
    </source>
</reference>
<dbReference type="InterPro" id="IPR036498">
    <property type="entry name" value="Nfu/NifU_N_sf"/>
</dbReference>